<dbReference type="Gene3D" id="2.60.120.330">
    <property type="entry name" value="B-lactam Antibiotic, Isopenicillin N Synthase, Chain"/>
    <property type="match status" value="1"/>
</dbReference>
<proteinExistence type="evidence at transcript level"/>
<accession>A0A0A0RW21</accession>
<dbReference type="PROSITE" id="PS51471">
    <property type="entry name" value="FE2OG_OXY"/>
    <property type="match status" value="1"/>
</dbReference>
<dbReference type="Pfam" id="PF03171">
    <property type="entry name" value="2OG-FeII_Oxy"/>
    <property type="match status" value="1"/>
</dbReference>
<dbReference type="Pfam" id="PF14226">
    <property type="entry name" value="DIOX_N"/>
    <property type="match status" value="1"/>
</dbReference>
<dbReference type="InterPro" id="IPR005123">
    <property type="entry name" value="Oxoglu/Fe-dep_dioxygenase_dom"/>
</dbReference>
<name>A0A0A0RW21_9METZ</name>
<dbReference type="InterPro" id="IPR026992">
    <property type="entry name" value="DIOX_N"/>
</dbReference>
<sequence>MRTFGFFYVTDVPDYSAELELDYLKRFFDLPTETKMSLAVRKHRQENNNVYRGYGPVVETSGTQYKEMFNIGPHETHPATQKDPSFLEKFRVISREKSVWPESGDEVFDLEFKRVFQKGLRIRQDISRGVLRSIGRTLGHPELLDRFTHSEFSTLGLRRYPLRKSSNPGSNSRHDNVTLTELEHEDSTVTILATFNYTGLQALYKGVYHDVPPSSSGFIVNIGTLVEEITDRRVIAVRHRVRLVDFIRHSIPFFFNPSFDADISQSLTGRRTRSDFLTFGEWMADYLPKVEPGLLGIF</sequence>
<keyword evidence="1" id="KW-0560">Oxidoreductase</keyword>
<dbReference type="EMBL" id="KM233812">
    <property type="protein sequence ID" value="AIW06462.1"/>
    <property type="molecule type" value="mRNA"/>
</dbReference>
<feature type="domain" description="Fe2OG dioxygenase" evidence="2">
    <location>
        <begin position="151"/>
        <end position="257"/>
    </location>
</feature>
<dbReference type="GO" id="GO:0046872">
    <property type="term" value="F:metal ion binding"/>
    <property type="evidence" value="ECO:0007669"/>
    <property type="project" value="UniProtKB-KW"/>
</dbReference>
<dbReference type="InterPro" id="IPR044861">
    <property type="entry name" value="IPNS-like_FE2OG_OXY"/>
</dbReference>
<comment type="similarity">
    <text evidence="1">Belongs to the iron/ascorbate-dependent oxidoreductase family.</text>
</comment>
<dbReference type="SUPFAM" id="SSF51197">
    <property type="entry name" value="Clavaminate synthase-like"/>
    <property type="match status" value="1"/>
</dbReference>
<keyword evidence="1" id="KW-0408">Iron</keyword>
<evidence type="ECO:0000256" key="1">
    <source>
        <dbReference type="RuleBase" id="RU003682"/>
    </source>
</evidence>
<dbReference type="GO" id="GO:0016491">
    <property type="term" value="F:oxidoreductase activity"/>
    <property type="evidence" value="ECO:0007669"/>
    <property type="project" value="UniProtKB-KW"/>
</dbReference>
<evidence type="ECO:0000259" key="2">
    <source>
        <dbReference type="PROSITE" id="PS51471"/>
    </source>
</evidence>
<organism evidence="3">
    <name type="scientific">Dryodora glandiformis</name>
    <dbReference type="NCBI Taxonomy" id="1566677"/>
    <lineage>
        <taxon>Eukaryota</taxon>
        <taxon>Metazoa</taxon>
        <taxon>Ctenophora</taxon>
        <taxon>Tentaculata</taxon>
        <taxon>Cydippida</taxon>
        <taxon>Dryodoridae</taxon>
        <taxon>Dryodora</taxon>
    </lineage>
</organism>
<dbReference type="PRINTS" id="PR00682">
    <property type="entry name" value="IPNSYNTHASE"/>
</dbReference>
<evidence type="ECO:0000313" key="3">
    <source>
        <dbReference type="EMBL" id="AIW06462.1"/>
    </source>
</evidence>
<keyword evidence="1" id="KW-0479">Metal-binding</keyword>
<protein>
    <submittedName>
        <fullName evidence="3">Putative isopenicillin-n-synthase</fullName>
    </submittedName>
</protein>
<dbReference type="AlphaFoldDB" id="A0A0A0RW21"/>
<dbReference type="InterPro" id="IPR050231">
    <property type="entry name" value="Iron_ascorbate_oxido_reductase"/>
</dbReference>
<reference evidence="3" key="1">
    <citation type="journal article" date="2015" name="PLoS ONE">
        <title>Occurrence of Isopenicillin-N-Synthase Homologs in Bioluminescent Ctenophores and Implications for Coelenterazine Biosynthesis.</title>
        <authorList>
            <person name="Francis W.R."/>
            <person name="Shaner N.C."/>
            <person name="Christianson L.M."/>
            <person name="Powers M.L."/>
            <person name="Haddock S.H."/>
        </authorList>
    </citation>
    <scope>NUCLEOTIDE SEQUENCE</scope>
</reference>
<dbReference type="InterPro" id="IPR027443">
    <property type="entry name" value="IPNS-like_sf"/>
</dbReference>
<dbReference type="PANTHER" id="PTHR47990">
    <property type="entry name" value="2-OXOGLUTARATE (2OG) AND FE(II)-DEPENDENT OXYGENASE SUPERFAMILY PROTEIN-RELATED"/>
    <property type="match status" value="1"/>
</dbReference>